<gene>
    <name evidence="1" type="ORF">G1C98_1182</name>
</gene>
<accession>A0A7Y0EW46</accession>
<name>A0A7Y0EW46_9BIFI</name>
<evidence type="ECO:0000313" key="2">
    <source>
        <dbReference type="Proteomes" id="UP000529710"/>
    </source>
</evidence>
<dbReference type="AlphaFoldDB" id="A0A7Y0EW46"/>
<evidence type="ECO:0000313" key="1">
    <source>
        <dbReference type="EMBL" id="NMM96446.1"/>
    </source>
</evidence>
<sequence length="220" mass="24668">MDPNSHTQCAQYPAVGIFCDETMSCTTFQITSPARTIVDCGLRYEFRYVLPIIDSALRRNLTTIAEIIAVCDAMQVDCGPVMRLAHYANPLSENGGESLCRAIFIEYGLETPVLQHEFVDPSDPAKAARADFMWRTADGRIIVLEYDGMRKYVDPDMTNRRDIATVVSAQIERDGLLKRAGVDTVMHVTYDDVVQPDSMIMRLRRLGVPLARTALFDAVR</sequence>
<keyword evidence="2" id="KW-1185">Reference proteome</keyword>
<proteinExistence type="predicted"/>
<dbReference type="EMBL" id="JAAIIF010000009">
    <property type="protein sequence ID" value="NMM96446.1"/>
    <property type="molecule type" value="Genomic_DNA"/>
</dbReference>
<dbReference type="Proteomes" id="UP000529710">
    <property type="component" value="Unassembled WGS sequence"/>
</dbReference>
<reference evidence="1 2" key="1">
    <citation type="submission" date="2020-02" db="EMBL/GenBank/DDBJ databases">
        <title>Characterization of phylogenetic diversity of novel bifidobacterial species isolated in Czech ZOOs.</title>
        <authorList>
            <person name="Lugli G.A."/>
            <person name="Vera N.B."/>
            <person name="Ventura M."/>
        </authorList>
    </citation>
    <scope>NUCLEOTIDE SEQUENCE [LARGE SCALE GENOMIC DNA]</scope>
    <source>
        <strain evidence="1 2">DSM 109960</strain>
    </source>
</reference>
<organism evidence="1 2">
    <name type="scientific">Bifidobacterium erythrocebi</name>
    <dbReference type="NCBI Taxonomy" id="2675325"/>
    <lineage>
        <taxon>Bacteria</taxon>
        <taxon>Bacillati</taxon>
        <taxon>Actinomycetota</taxon>
        <taxon>Actinomycetes</taxon>
        <taxon>Bifidobacteriales</taxon>
        <taxon>Bifidobacteriaceae</taxon>
        <taxon>Bifidobacterium</taxon>
    </lineage>
</organism>
<protein>
    <submittedName>
        <fullName evidence="1">CTP synthase</fullName>
    </submittedName>
</protein>
<comment type="caution">
    <text evidence="1">The sequence shown here is derived from an EMBL/GenBank/DDBJ whole genome shotgun (WGS) entry which is preliminary data.</text>
</comment>